<dbReference type="PANTHER" id="PTHR43739">
    <property type="entry name" value="XYLOGLUCANASE (EUROFUNG)"/>
    <property type="match status" value="1"/>
</dbReference>
<dbReference type="SUPFAM" id="SSF110296">
    <property type="entry name" value="Oligoxyloglucan reducing end-specific cellobiohydrolase"/>
    <property type="match status" value="2"/>
</dbReference>
<dbReference type="EMBL" id="CADIKL010000034">
    <property type="protein sequence ID" value="CAB3801328.1"/>
    <property type="molecule type" value="Genomic_DNA"/>
</dbReference>
<dbReference type="PANTHER" id="PTHR43739:SF5">
    <property type="entry name" value="EXO-ALPHA-SIALIDASE"/>
    <property type="match status" value="1"/>
</dbReference>
<feature type="domain" description="HYDIN/VesB/CFA65-like Ig-like" evidence="6">
    <location>
        <begin position="725"/>
        <end position="810"/>
    </location>
</feature>
<dbReference type="NCBIfam" id="NF012200">
    <property type="entry name" value="choice_anch_D"/>
    <property type="match status" value="4"/>
</dbReference>
<name>A0A6J5GLU2_9BURK</name>
<dbReference type="Gene3D" id="2.60.40.10">
    <property type="entry name" value="Immunoglobulins"/>
    <property type="match status" value="4"/>
</dbReference>
<dbReference type="GO" id="GO:0005737">
    <property type="term" value="C:cytoplasm"/>
    <property type="evidence" value="ECO:0007669"/>
    <property type="project" value="UniProtKB-SubCell"/>
</dbReference>
<dbReference type="InterPro" id="IPR052025">
    <property type="entry name" value="Xyloglucanase_GH74"/>
</dbReference>
<reference evidence="7 8" key="1">
    <citation type="submission" date="2020-04" db="EMBL/GenBank/DDBJ databases">
        <authorList>
            <person name="De Canck E."/>
        </authorList>
    </citation>
    <scope>NUCLEOTIDE SEQUENCE [LARGE SCALE GENOMIC DNA]</scope>
    <source>
        <strain evidence="7 8">LMG 28688</strain>
    </source>
</reference>
<keyword evidence="5" id="KW-0966">Cell projection</keyword>
<evidence type="ECO:0000259" key="6">
    <source>
        <dbReference type="Pfam" id="PF22544"/>
    </source>
</evidence>
<gene>
    <name evidence="7" type="ORF">LMG28688_05325</name>
</gene>
<evidence type="ECO:0000313" key="7">
    <source>
        <dbReference type="EMBL" id="CAB3801328.1"/>
    </source>
</evidence>
<comment type="subcellular location">
    <subcellularLocation>
        <location evidence="1">Cell projection</location>
        <location evidence="1">Cilium</location>
    </subcellularLocation>
    <subcellularLocation>
        <location evidence="2">Cytoplasm</location>
    </subcellularLocation>
</comment>
<evidence type="ECO:0000313" key="8">
    <source>
        <dbReference type="Proteomes" id="UP000494119"/>
    </source>
</evidence>
<protein>
    <recommendedName>
        <fullName evidence="6">HYDIN/VesB/CFA65-like Ig-like domain-containing protein</fullName>
    </recommendedName>
</protein>
<dbReference type="Proteomes" id="UP000494119">
    <property type="component" value="Unassembled WGS sequence"/>
</dbReference>
<proteinExistence type="predicted"/>
<keyword evidence="8" id="KW-1185">Reference proteome</keyword>
<keyword evidence="4" id="KW-0969">Cilium</keyword>
<dbReference type="GO" id="GO:0010411">
    <property type="term" value="P:xyloglucan metabolic process"/>
    <property type="evidence" value="ECO:0007669"/>
    <property type="project" value="TreeGrafter"/>
</dbReference>
<dbReference type="InterPro" id="IPR053879">
    <property type="entry name" value="HYDIN_VesB_CFA65-like_Ig"/>
</dbReference>
<accession>A0A6J5GLU2</accession>
<organism evidence="7 8">
    <name type="scientific">Paraburkholderia caffeinitolerans</name>
    <dbReference type="NCBI Taxonomy" id="1723730"/>
    <lineage>
        <taxon>Bacteria</taxon>
        <taxon>Pseudomonadati</taxon>
        <taxon>Pseudomonadota</taxon>
        <taxon>Betaproteobacteria</taxon>
        <taxon>Burkholderiales</taxon>
        <taxon>Burkholderiaceae</taxon>
        <taxon>Paraburkholderia</taxon>
    </lineage>
</organism>
<evidence type="ECO:0000256" key="3">
    <source>
        <dbReference type="ARBA" id="ARBA00022490"/>
    </source>
</evidence>
<dbReference type="RefSeq" id="WP_175197217.1">
    <property type="nucleotide sequence ID" value="NZ_CADIKL010000034.1"/>
</dbReference>
<evidence type="ECO:0000256" key="5">
    <source>
        <dbReference type="ARBA" id="ARBA00023273"/>
    </source>
</evidence>
<dbReference type="Gene3D" id="2.130.10.10">
    <property type="entry name" value="YVTN repeat-like/Quinoprotein amine dehydrogenase"/>
    <property type="match status" value="3"/>
</dbReference>
<feature type="domain" description="HYDIN/VesB/CFA65-like Ig-like" evidence="6">
    <location>
        <begin position="940"/>
        <end position="1029"/>
    </location>
</feature>
<dbReference type="AlphaFoldDB" id="A0A6J5GLU2"/>
<dbReference type="InterPro" id="IPR013783">
    <property type="entry name" value="Ig-like_fold"/>
</dbReference>
<evidence type="ECO:0000256" key="4">
    <source>
        <dbReference type="ARBA" id="ARBA00023069"/>
    </source>
</evidence>
<evidence type="ECO:0000256" key="1">
    <source>
        <dbReference type="ARBA" id="ARBA00004138"/>
    </source>
</evidence>
<dbReference type="Pfam" id="PF22544">
    <property type="entry name" value="HYDIN_VesB_CFA65-like_Ig"/>
    <property type="match status" value="2"/>
</dbReference>
<sequence>MSLNGTVWAPIGPSPINQGAITSNGQVTAIAVHPTNSNIVYIGTAWGGVWMRNGGAPWTPIFDRAPALGVGEPAGIAIDPVDPNIVYVGTSSRDGSQFSGEATQPPAGLFKSTDGGGSWVRLGSGYPSSAPSNASQFFNQIINIVIVDPANHLVVYLATNFGMFVSGDGGLNWTQGALPFGDVRSLVLDPTSPAGARILYAGVTSAGIFQSKDGGQTWALILSGATPVVANELCPTPPCVPGRSVGKFIVALAPPLSPPVASGIQVLYATMVGRPVNRPPLPTDAPDPVGVFRSTDQGLTWTLQTPPGSGKPPGFGMPLNTQGGYSFHMAVDPASPGDGSHDILYFGTVGQARSTDSGQTFTPLTGLHADTHAWTFVPQSGPLSTVYCGNDGGVFRSTGGSTAFTSLNGDGLQTALFYNLDVKRDPGASVTLGALQDNGIVTNATPAVFPAWTDGVGGDGFDVAHDGQNATKVYGRSNANIFRSTNNGDSYSSISPPWSAAESNVYLSAVAVDPSTAGTVYAGSNANLWQSTDSGATWPKKVPIPGTANEVDVAPTNNNNVVVAVGGRVLVSTNANGAYTLTNLTRDLPGRFVARVAFDPNDPATIYAVLGGFSGFAGGHVFRTTIADTTWTDISPPLDLPFNAIALDGSTTPTTIYTGTDFGVLRSVDGGANWGVLDDLHFPRAPVFELVFHAGELRAATFGRGVFSFLKPAGPVIAVNLSGNLAFGTVCRGSTQYQTITVYNVGVKDLVITSVQRLMGSTDFTVLANPGTPLSLAPGEEIAFTVAFTPTGAPGFEAATIRIITNDPNAPAVDMLATALIGSGRVATAIAQAGSFGSVCLGSKADQLLTINNRGTCPLSIFDIVGSPDFLAPSVLAYPLRVGAGESIDVIARFEPTGFFGAKAGTITIVSDDPAGPHVVPVSGFVPAPKANLMIANTGSFGEVCIGSFADEALIVTNSGKCTLLVTGILSSSSEFQVPEVLSYPIAIGPGDALPVPIRFKPLSFGGTTATITVTSDDPASPISIAVSGEVPSGKLTVAGSTSFGGVSVGCCADRTVSICNTGHCALNVTSVHFRRRSRRWKLLNNPFPAALHPGSCLPVVIQYRAGEKCPRPCELVIESNDPAMPVKYVEVLAHTLWEECDKDCRDRASDDDECHRDRCCGKCSPCPQGYPCCDDDDDDDDNEGDGCR</sequence>
<evidence type="ECO:0000256" key="2">
    <source>
        <dbReference type="ARBA" id="ARBA00004496"/>
    </source>
</evidence>
<keyword evidence="3" id="KW-0963">Cytoplasm</keyword>
<dbReference type="InterPro" id="IPR015943">
    <property type="entry name" value="WD40/YVTN_repeat-like_dom_sf"/>
</dbReference>